<comment type="caution">
    <text evidence="2">The sequence shown here is derived from an EMBL/GenBank/DDBJ whole genome shotgun (WGS) entry which is preliminary data.</text>
</comment>
<feature type="region of interest" description="Disordered" evidence="1">
    <location>
        <begin position="366"/>
        <end position="388"/>
    </location>
</feature>
<feature type="compositionally biased region" description="Acidic residues" evidence="1">
    <location>
        <begin position="1"/>
        <end position="14"/>
    </location>
</feature>
<dbReference type="EMBL" id="JAVREM010000147">
    <property type="protein sequence ID" value="MDT0323698.1"/>
    <property type="molecule type" value="Genomic_DNA"/>
</dbReference>
<sequence>MVDEESVETPEEPDESKRRRWPAVTAVAAAVTLIAGGLYGAQSLWGDDGSEPATPSSGGEGGTSAAELVLDDAVGAPGLGIATLVPAGELPSAPEIAAVYRYPERTVSREAAEELATALGVERELTEQDDGTLLTPTDDATLASLVVRPEAPGTWTYGPGLSEERQLAPLEGDPVDAAEALRAAEPVLTALGLDEDTARIDADTVEGPLRTVEAVPLLDGLPTVGLETTLYVGPDGALQGAMGALALPEAAEEHSTVGARQALDAYNSDPNRPAVGSAEPQCAGVAEPMPFAEGEPAPVPPMDDEPLECGAVTDDKPESAETTAELGLVLHQSEGEPVLVPSWLFEIALPDAGPAEASWPAVEYRPADPAETGEGSAPANPGEGGEQDLDTGMSVESYEQDDTSLTVTFWAGVCDEHRLVAEESEDTVQVSVEPVDPQPGRECIALAEEQTGELTLDTPIGDRTLVDPTGTELSVR</sequence>
<organism evidence="2 3">
    <name type="scientific">Streptomyces millisiae</name>
    <dbReference type="NCBI Taxonomy" id="3075542"/>
    <lineage>
        <taxon>Bacteria</taxon>
        <taxon>Bacillati</taxon>
        <taxon>Actinomycetota</taxon>
        <taxon>Actinomycetes</taxon>
        <taxon>Kitasatosporales</taxon>
        <taxon>Streptomycetaceae</taxon>
        <taxon>Streptomyces</taxon>
    </lineage>
</organism>
<reference evidence="3" key="1">
    <citation type="submission" date="2023-07" db="EMBL/GenBank/DDBJ databases">
        <title>30 novel species of actinomycetes from the DSMZ collection.</title>
        <authorList>
            <person name="Nouioui I."/>
        </authorList>
    </citation>
    <scope>NUCLEOTIDE SEQUENCE [LARGE SCALE GENOMIC DNA]</scope>
    <source>
        <strain evidence="3">DSM 44918</strain>
    </source>
</reference>
<feature type="compositionally biased region" description="Low complexity" evidence="1">
    <location>
        <begin position="51"/>
        <end position="66"/>
    </location>
</feature>
<proteinExistence type="predicted"/>
<name>A0ABU2M376_9ACTN</name>
<dbReference type="RefSeq" id="WP_311605029.1">
    <property type="nucleotide sequence ID" value="NZ_JAVREM010000147.1"/>
</dbReference>
<evidence type="ECO:0000256" key="1">
    <source>
        <dbReference type="SAM" id="MobiDB-lite"/>
    </source>
</evidence>
<evidence type="ECO:0000313" key="2">
    <source>
        <dbReference type="EMBL" id="MDT0323698.1"/>
    </source>
</evidence>
<gene>
    <name evidence="2" type="ORF">RNC47_35890</name>
</gene>
<protein>
    <recommendedName>
        <fullName evidence="4">Peptidoglycan binding domain-containing protein</fullName>
    </recommendedName>
</protein>
<dbReference type="Proteomes" id="UP001183420">
    <property type="component" value="Unassembled WGS sequence"/>
</dbReference>
<evidence type="ECO:0000313" key="3">
    <source>
        <dbReference type="Proteomes" id="UP001183420"/>
    </source>
</evidence>
<feature type="region of interest" description="Disordered" evidence="1">
    <location>
        <begin position="44"/>
        <end position="66"/>
    </location>
</feature>
<keyword evidence="3" id="KW-1185">Reference proteome</keyword>
<accession>A0ABU2M376</accession>
<feature type="region of interest" description="Disordered" evidence="1">
    <location>
        <begin position="1"/>
        <end position="21"/>
    </location>
</feature>
<evidence type="ECO:0008006" key="4">
    <source>
        <dbReference type="Google" id="ProtNLM"/>
    </source>
</evidence>